<dbReference type="EMBL" id="JAOYFB010000002">
    <property type="protein sequence ID" value="KAK4008957.1"/>
    <property type="molecule type" value="Genomic_DNA"/>
</dbReference>
<feature type="compositionally biased region" description="Basic and acidic residues" evidence="1">
    <location>
        <begin position="30"/>
        <end position="43"/>
    </location>
</feature>
<evidence type="ECO:0000256" key="1">
    <source>
        <dbReference type="SAM" id="MobiDB-lite"/>
    </source>
</evidence>
<dbReference type="Proteomes" id="UP001234178">
    <property type="component" value="Unassembled WGS sequence"/>
</dbReference>
<sequence>MNKRRHRGPEMNRSYILDKQSEDNNVPAPIDERIPQSAEHPEDPTGENSDQPRRVPVTRTIDNEKVTKPVITEFLSRIRDEDQHTDKTPTVSYFSPTEAAPVITEVLIPPSESIAFTKPLIEEIVENEESAVSVSDSNNKRESIPNKLSPETPVVEEEPTVAENDTATITKKKKKFEKLGSKGKEWKAVHFIRPRILYAYFPEARAVDCENGTKIGIVNYRQLWPGV</sequence>
<comment type="caution">
    <text evidence="2">The sequence shown here is derived from an EMBL/GenBank/DDBJ whole genome shotgun (WGS) entry which is preliminary data.</text>
</comment>
<protein>
    <submittedName>
        <fullName evidence="2">Uncharacterized protein</fullName>
    </submittedName>
</protein>
<feature type="region of interest" description="Disordered" evidence="1">
    <location>
        <begin position="1"/>
        <end position="64"/>
    </location>
</feature>
<name>A0ABQ9Z7U3_9CRUS</name>
<evidence type="ECO:0000313" key="2">
    <source>
        <dbReference type="EMBL" id="KAK4008957.1"/>
    </source>
</evidence>
<keyword evidence="3" id="KW-1185">Reference proteome</keyword>
<evidence type="ECO:0000313" key="3">
    <source>
        <dbReference type="Proteomes" id="UP001234178"/>
    </source>
</evidence>
<gene>
    <name evidence="2" type="ORF">OUZ56_014076</name>
</gene>
<feature type="region of interest" description="Disordered" evidence="1">
    <location>
        <begin position="128"/>
        <end position="162"/>
    </location>
</feature>
<organism evidence="2 3">
    <name type="scientific">Daphnia magna</name>
    <dbReference type="NCBI Taxonomy" id="35525"/>
    <lineage>
        <taxon>Eukaryota</taxon>
        <taxon>Metazoa</taxon>
        <taxon>Ecdysozoa</taxon>
        <taxon>Arthropoda</taxon>
        <taxon>Crustacea</taxon>
        <taxon>Branchiopoda</taxon>
        <taxon>Diplostraca</taxon>
        <taxon>Cladocera</taxon>
        <taxon>Anomopoda</taxon>
        <taxon>Daphniidae</taxon>
        <taxon>Daphnia</taxon>
    </lineage>
</organism>
<proteinExistence type="predicted"/>
<accession>A0ABQ9Z7U3</accession>
<reference evidence="2 3" key="1">
    <citation type="journal article" date="2023" name="Nucleic Acids Res.">
        <title>The hologenome of Daphnia magna reveals possible DNA methylation and microbiome-mediated evolution of the host genome.</title>
        <authorList>
            <person name="Chaturvedi A."/>
            <person name="Li X."/>
            <person name="Dhandapani V."/>
            <person name="Marshall H."/>
            <person name="Kissane S."/>
            <person name="Cuenca-Cambronero M."/>
            <person name="Asole G."/>
            <person name="Calvet F."/>
            <person name="Ruiz-Romero M."/>
            <person name="Marangio P."/>
            <person name="Guigo R."/>
            <person name="Rago D."/>
            <person name="Mirbahai L."/>
            <person name="Eastwood N."/>
            <person name="Colbourne J.K."/>
            <person name="Zhou J."/>
            <person name="Mallon E."/>
            <person name="Orsini L."/>
        </authorList>
    </citation>
    <scope>NUCLEOTIDE SEQUENCE [LARGE SCALE GENOMIC DNA]</scope>
    <source>
        <strain evidence="2">LRV0_1</strain>
    </source>
</reference>